<feature type="transmembrane region" description="Helical" evidence="6">
    <location>
        <begin position="98"/>
        <end position="125"/>
    </location>
</feature>
<feature type="domain" description="Major facilitator superfamily (MFS) profile" evidence="7">
    <location>
        <begin position="32"/>
        <end position="439"/>
    </location>
</feature>
<dbReference type="PIRSF" id="PIRSF002808">
    <property type="entry name" value="Hexose_phosphate_transp"/>
    <property type="match status" value="1"/>
</dbReference>
<evidence type="ECO:0000313" key="8">
    <source>
        <dbReference type="EMBL" id="HIU25409.1"/>
    </source>
</evidence>
<keyword evidence="4 6" id="KW-1133">Transmembrane helix</keyword>
<organism evidence="8 9">
    <name type="scientific">Candidatus Allocopromorpha excrementigallinarum</name>
    <dbReference type="NCBI Taxonomy" id="2840742"/>
    <lineage>
        <taxon>Bacteria</taxon>
        <taxon>Bacillati</taxon>
        <taxon>Bacillota</taxon>
        <taxon>Clostridia</taxon>
        <taxon>Eubacteriales</taxon>
        <taxon>Eubacteriaceae</taxon>
        <taxon>Eubacteriaceae incertae sedis</taxon>
        <taxon>Candidatus Allocopromorpha</taxon>
    </lineage>
</organism>
<dbReference type="EMBL" id="DVMP01000057">
    <property type="protein sequence ID" value="HIU25409.1"/>
    <property type="molecule type" value="Genomic_DNA"/>
</dbReference>
<dbReference type="InterPro" id="IPR000849">
    <property type="entry name" value="Sugar_P_transporter"/>
</dbReference>
<feature type="transmembrane region" description="Helical" evidence="6">
    <location>
        <begin position="160"/>
        <end position="181"/>
    </location>
</feature>
<feature type="transmembrane region" description="Helical" evidence="6">
    <location>
        <begin position="415"/>
        <end position="438"/>
    </location>
</feature>
<feature type="transmembrane region" description="Helical" evidence="6">
    <location>
        <begin position="259"/>
        <end position="282"/>
    </location>
</feature>
<feature type="transmembrane region" description="Helical" evidence="6">
    <location>
        <begin position="131"/>
        <end position="148"/>
    </location>
</feature>
<accession>A0A9D1HZX4</accession>
<reference evidence="8" key="2">
    <citation type="journal article" date="2021" name="PeerJ">
        <title>Extensive microbial diversity within the chicken gut microbiome revealed by metagenomics and culture.</title>
        <authorList>
            <person name="Gilroy R."/>
            <person name="Ravi A."/>
            <person name="Getino M."/>
            <person name="Pursley I."/>
            <person name="Horton D.L."/>
            <person name="Alikhan N.F."/>
            <person name="Baker D."/>
            <person name="Gharbi K."/>
            <person name="Hall N."/>
            <person name="Watson M."/>
            <person name="Adriaenssens E.M."/>
            <person name="Foster-Nyarko E."/>
            <person name="Jarju S."/>
            <person name="Secka A."/>
            <person name="Antonio M."/>
            <person name="Oren A."/>
            <person name="Chaudhuri R.R."/>
            <person name="La Ragione R."/>
            <person name="Hildebrand F."/>
            <person name="Pallen M.J."/>
        </authorList>
    </citation>
    <scope>NUCLEOTIDE SEQUENCE</scope>
    <source>
        <strain evidence="8">ChiHcec3-6078</strain>
    </source>
</reference>
<evidence type="ECO:0000313" key="9">
    <source>
        <dbReference type="Proteomes" id="UP000824090"/>
    </source>
</evidence>
<dbReference type="InterPro" id="IPR036259">
    <property type="entry name" value="MFS_trans_sf"/>
</dbReference>
<evidence type="ECO:0000256" key="3">
    <source>
        <dbReference type="ARBA" id="ARBA00022692"/>
    </source>
</evidence>
<reference evidence="8" key="1">
    <citation type="submission" date="2020-10" db="EMBL/GenBank/DDBJ databases">
        <authorList>
            <person name="Gilroy R."/>
        </authorList>
    </citation>
    <scope>NUCLEOTIDE SEQUENCE</scope>
    <source>
        <strain evidence="8">ChiHcec3-6078</strain>
    </source>
</reference>
<dbReference type="PANTHER" id="PTHR43826">
    <property type="entry name" value="GLUCOSE-6-PHOSPHATE EXCHANGER SLC37A4"/>
    <property type="match status" value="1"/>
</dbReference>
<evidence type="ECO:0000256" key="5">
    <source>
        <dbReference type="ARBA" id="ARBA00023136"/>
    </source>
</evidence>
<evidence type="ECO:0000259" key="7">
    <source>
        <dbReference type="PROSITE" id="PS50850"/>
    </source>
</evidence>
<dbReference type="AlphaFoldDB" id="A0A9D1HZX4"/>
<feature type="transmembrane region" description="Helical" evidence="6">
    <location>
        <begin position="294"/>
        <end position="314"/>
    </location>
</feature>
<keyword evidence="2" id="KW-0813">Transport</keyword>
<keyword evidence="5 6" id="KW-0472">Membrane</keyword>
<feature type="transmembrane region" description="Helical" evidence="6">
    <location>
        <begin position="326"/>
        <end position="348"/>
    </location>
</feature>
<dbReference type="InterPro" id="IPR011701">
    <property type="entry name" value="MFS"/>
</dbReference>
<dbReference type="Gene3D" id="1.20.1250.20">
    <property type="entry name" value="MFS general substrate transporter like domains"/>
    <property type="match status" value="2"/>
</dbReference>
<dbReference type="PROSITE" id="PS50850">
    <property type="entry name" value="MFS"/>
    <property type="match status" value="1"/>
</dbReference>
<feature type="transmembrane region" description="Helical" evidence="6">
    <location>
        <begin position="187"/>
        <end position="208"/>
    </location>
</feature>
<protein>
    <submittedName>
        <fullName evidence="8">MFS transporter</fullName>
    </submittedName>
</protein>
<dbReference type="SUPFAM" id="SSF103473">
    <property type="entry name" value="MFS general substrate transporter"/>
    <property type="match status" value="1"/>
</dbReference>
<feature type="transmembrane region" description="Helical" evidence="6">
    <location>
        <begin position="66"/>
        <end position="86"/>
    </location>
</feature>
<dbReference type="InterPro" id="IPR051337">
    <property type="entry name" value="OPA_Antiporter"/>
</dbReference>
<comment type="subcellular location">
    <subcellularLocation>
        <location evidence="1">Cell membrane</location>
        <topology evidence="1">Multi-pass membrane protein</topology>
    </subcellularLocation>
</comment>
<comment type="caution">
    <text evidence="8">The sequence shown here is derived from an EMBL/GenBank/DDBJ whole genome shotgun (WGS) entry which is preliminary data.</text>
</comment>
<feature type="transmembrane region" description="Helical" evidence="6">
    <location>
        <begin position="354"/>
        <end position="372"/>
    </location>
</feature>
<evidence type="ECO:0000256" key="6">
    <source>
        <dbReference type="SAM" id="Phobius"/>
    </source>
</evidence>
<gene>
    <name evidence="8" type="ORF">IAC50_02775</name>
</gene>
<dbReference type="GO" id="GO:0005886">
    <property type="term" value="C:plasma membrane"/>
    <property type="evidence" value="ECO:0007669"/>
    <property type="project" value="UniProtKB-SubCell"/>
</dbReference>
<dbReference type="Proteomes" id="UP000824090">
    <property type="component" value="Unassembled WGS sequence"/>
</dbReference>
<dbReference type="GO" id="GO:0061513">
    <property type="term" value="F:glucose 6-phosphate:phosphate antiporter activity"/>
    <property type="evidence" value="ECO:0007669"/>
    <property type="project" value="TreeGrafter"/>
</dbReference>
<feature type="transmembrane region" description="Helical" evidence="6">
    <location>
        <begin position="379"/>
        <end position="403"/>
    </location>
</feature>
<evidence type="ECO:0000256" key="1">
    <source>
        <dbReference type="ARBA" id="ARBA00004651"/>
    </source>
</evidence>
<keyword evidence="3 6" id="KW-0812">Transmembrane</keyword>
<feature type="transmembrane region" description="Helical" evidence="6">
    <location>
        <begin position="29"/>
        <end position="46"/>
    </location>
</feature>
<dbReference type="GO" id="GO:0035435">
    <property type="term" value="P:phosphate ion transmembrane transport"/>
    <property type="evidence" value="ECO:0007669"/>
    <property type="project" value="TreeGrafter"/>
</dbReference>
<name>A0A9D1HZX4_9FIRM</name>
<proteinExistence type="predicted"/>
<evidence type="ECO:0000256" key="2">
    <source>
        <dbReference type="ARBA" id="ARBA00022448"/>
    </source>
</evidence>
<evidence type="ECO:0000256" key="4">
    <source>
        <dbReference type="ARBA" id="ARBA00022989"/>
    </source>
</evidence>
<sequence>MSDNSAGGKKAVDMLGYTPEQYKLFTKNAWIVLLAFSILYCFLYLGRQNISYVMPAMMEQEGWTELDLGILSSVLFWTYGIGHLFNGRLGEIFGVNRFIVVGMFLSAIANFIIGFQSSLVIIAVLWGFNGYFQSMLWSPGMALLSNWWPGKRRGFATGFANGCSGLGQVFAALAVSLSFVLLPDLGWGAGFIFPACVMVVLAIIYIFVGKESPKKIGLKDYVDSDAERNEQDEELKQMVAEKGKLFPYIYLLKMWRFDLWLLIIAGSSIARYGLLTWVPTYYTQEFGVDIEAGILGTVMLPLGMAIGAFVIPWISDKYFSKNRLPMVIICAAVAGATVFFFMFVGPGIGAQCLLFIAGFFIYAINSLVWAYATDVGGRAFAGTATGVLDCFAYLGASVQAIFFGSVLTNSGNWTLVFTAVAGVCIAIIVIAIIAGWGLNKKPEKN</sequence>
<dbReference type="PANTHER" id="PTHR43826:SF3">
    <property type="entry name" value="GLUCOSE-6-PHOSPHATE EXCHANGER SLC37A4"/>
    <property type="match status" value="1"/>
</dbReference>
<dbReference type="Pfam" id="PF07690">
    <property type="entry name" value="MFS_1"/>
    <property type="match status" value="1"/>
</dbReference>
<dbReference type="InterPro" id="IPR020846">
    <property type="entry name" value="MFS_dom"/>
</dbReference>